<dbReference type="EMBL" id="KR029580">
    <property type="protein sequence ID" value="AKH46238.1"/>
    <property type="molecule type" value="Genomic_DNA"/>
</dbReference>
<proteinExistence type="predicted"/>
<evidence type="ECO:0000313" key="1">
    <source>
        <dbReference type="EMBL" id="AKH46238.1"/>
    </source>
</evidence>
<sequence>MRPNSREGINIHPLNAITTHSIRCFYLLLKGYALIKFARPVFHAHQPMRSTFKQCSTPIGKS</sequence>
<protein>
    <submittedName>
        <fullName evidence="1">Uncharacterized protein</fullName>
    </submittedName>
</protein>
<organism evidence="1">
    <name type="scientific">uncultured marine virus</name>
    <dbReference type="NCBI Taxonomy" id="186617"/>
    <lineage>
        <taxon>Viruses</taxon>
        <taxon>environmental samples</taxon>
    </lineage>
</organism>
<accession>A0A0F7L416</accession>
<name>A0A0F7L416_9VIRU</name>
<reference evidence="1" key="2">
    <citation type="submission" date="2015-03" db="EMBL/GenBank/DDBJ databases">
        <authorList>
            <person name="Chow C.-E.T."/>
            <person name="Winget D.M."/>
            <person name="White R.A.III."/>
            <person name="Hallam S.J."/>
            <person name="Suttle C.A."/>
        </authorList>
    </citation>
    <scope>NUCLEOTIDE SEQUENCE</scope>
    <source>
        <strain evidence="1">Anoxic3_5</strain>
    </source>
</reference>
<reference evidence="1" key="1">
    <citation type="journal article" date="2015" name="Front. Microbiol.">
        <title>Combining genomic sequencing methods to explore viral diversity and reveal potential virus-host interactions.</title>
        <authorList>
            <person name="Chow C.E."/>
            <person name="Winget D.M."/>
            <person name="White R.A.III."/>
            <person name="Hallam S.J."/>
            <person name="Suttle C.A."/>
        </authorList>
    </citation>
    <scope>NUCLEOTIDE SEQUENCE</scope>
    <source>
        <strain evidence="1">Anoxic3_5</strain>
    </source>
</reference>